<evidence type="ECO:0000256" key="1">
    <source>
        <dbReference type="ARBA" id="ARBA00004651"/>
    </source>
</evidence>
<feature type="transmembrane region" description="Helical" evidence="7">
    <location>
        <begin position="21"/>
        <end position="38"/>
    </location>
</feature>
<gene>
    <name evidence="8" type="ORF">SAMN05216490_1162</name>
</gene>
<evidence type="ECO:0000256" key="3">
    <source>
        <dbReference type="ARBA" id="ARBA00022475"/>
    </source>
</evidence>
<comment type="similarity">
    <text evidence="2">Belongs to the DoxX family.</text>
</comment>
<keyword evidence="5 7" id="KW-1133">Transmembrane helix</keyword>
<feature type="transmembrane region" description="Helical" evidence="7">
    <location>
        <begin position="53"/>
        <end position="70"/>
    </location>
</feature>
<dbReference type="PANTHER" id="PTHR33452">
    <property type="entry name" value="OXIDOREDUCTASE CATD-RELATED"/>
    <property type="match status" value="1"/>
</dbReference>
<evidence type="ECO:0000256" key="5">
    <source>
        <dbReference type="ARBA" id="ARBA00022989"/>
    </source>
</evidence>
<dbReference type="Pfam" id="PF07681">
    <property type="entry name" value="DoxX"/>
    <property type="match status" value="1"/>
</dbReference>
<name>A0A1H1S8K7_MUCMA</name>
<accession>A0A1H1S8K7</accession>
<dbReference type="PANTHER" id="PTHR33452:SF1">
    <property type="entry name" value="INNER MEMBRANE PROTEIN YPHA-RELATED"/>
    <property type="match status" value="1"/>
</dbReference>
<evidence type="ECO:0000256" key="4">
    <source>
        <dbReference type="ARBA" id="ARBA00022692"/>
    </source>
</evidence>
<protein>
    <submittedName>
        <fullName evidence="8">Uncharacterized membrane protein YphA, DoxX/SURF4 family</fullName>
    </submittedName>
</protein>
<proteinExistence type="inferred from homology"/>
<dbReference type="STRING" id="652787.SAMN05216490_1162"/>
<dbReference type="AlphaFoldDB" id="A0A1H1S8K7"/>
<evidence type="ECO:0000256" key="2">
    <source>
        <dbReference type="ARBA" id="ARBA00006679"/>
    </source>
</evidence>
<dbReference type="GO" id="GO:0005886">
    <property type="term" value="C:plasma membrane"/>
    <property type="evidence" value="ECO:0007669"/>
    <property type="project" value="UniProtKB-SubCell"/>
</dbReference>
<feature type="transmembrane region" description="Helical" evidence="7">
    <location>
        <begin position="77"/>
        <end position="102"/>
    </location>
</feature>
<dbReference type="RefSeq" id="WP_091370228.1">
    <property type="nucleotide sequence ID" value="NZ_LT629740.1"/>
</dbReference>
<dbReference type="EMBL" id="LT629740">
    <property type="protein sequence ID" value="SDS44304.1"/>
    <property type="molecule type" value="Genomic_DNA"/>
</dbReference>
<evidence type="ECO:0000313" key="8">
    <source>
        <dbReference type="EMBL" id="SDS44304.1"/>
    </source>
</evidence>
<feature type="transmembrane region" description="Helical" evidence="7">
    <location>
        <begin position="114"/>
        <end position="137"/>
    </location>
</feature>
<sequence>MDLVHRIENWGDTHHPKLLDVVRVALGIFLFFKGLAFMDNTADLKGIIESQDSIVFPASALMILVYYVTFAHMVGGIMIALGILTRFTCILQIPIVVGAVFMNDVLISPINTELWLSIIALALLLVFMILGSGPLSLDRYLSSQSMED</sequence>
<evidence type="ECO:0000313" key="9">
    <source>
        <dbReference type="Proteomes" id="UP000199679"/>
    </source>
</evidence>
<keyword evidence="6 7" id="KW-0472">Membrane</keyword>
<keyword evidence="3" id="KW-1003">Cell membrane</keyword>
<reference evidence="8 9" key="1">
    <citation type="submission" date="2016-10" db="EMBL/GenBank/DDBJ databases">
        <authorList>
            <person name="de Groot N.N."/>
        </authorList>
    </citation>
    <scope>NUCLEOTIDE SEQUENCE [LARGE SCALE GENOMIC DNA]</scope>
    <source>
        <strain evidence="8 9">MP1X4</strain>
    </source>
</reference>
<comment type="subcellular location">
    <subcellularLocation>
        <location evidence="1">Cell membrane</location>
        <topology evidence="1">Multi-pass membrane protein</topology>
    </subcellularLocation>
</comment>
<dbReference type="InterPro" id="IPR032808">
    <property type="entry name" value="DoxX"/>
</dbReference>
<keyword evidence="4 7" id="KW-0812">Transmembrane</keyword>
<organism evidence="8 9">
    <name type="scientific">Mucilaginibacter mallensis</name>
    <dbReference type="NCBI Taxonomy" id="652787"/>
    <lineage>
        <taxon>Bacteria</taxon>
        <taxon>Pseudomonadati</taxon>
        <taxon>Bacteroidota</taxon>
        <taxon>Sphingobacteriia</taxon>
        <taxon>Sphingobacteriales</taxon>
        <taxon>Sphingobacteriaceae</taxon>
        <taxon>Mucilaginibacter</taxon>
    </lineage>
</organism>
<evidence type="ECO:0000256" key="7">
    <source>
        <dbReference type="SAM" id="Phobius"/>
    </source>
</evidence>
<keyword evidence="9" id="KW-1185">Reference proteome</keyword>
<dbReference type="Proteomes" id="UP000199679">
    <property type="component" value="Chromosome I"/>
</dbReference>
<dbReference type="OrthoDB" id="680764at2"/>
<dbReference type="InterPro" id="IPR051907">
    <property type="entry name" value="DoxX-like_oxidoreductase"/>
</dbReference>
<evidence type="ECO:0000256" key="6">
    <source>
        <dbReference type="ARBA" id="ARBA00023136"/>
    </source>
</evidence>